<dbReference type="Proteomes" id="UP001454036">
    <property type="component" value="Unassembled WGS sequence"/>
</dbReference>
<sequence>MANGEWFKNMIILKKEKGDKPRKLKKISTCKKPNGGMPTSRYRKVSSKSKNNFFAKIHRMDEMQIENTAATHIQSSFRAYKARKAFRRLKGTRRLQTLMQGYSGKRQASATLSYLHSWSKIQAEVEAHRMSMAAEGRIRQKNQTVLDAKLHDQEVEFDAGAETMEEINSKIRQRDEAAVKRERALAYAFSHQVTWRPNSNFGLVNSEYGKDDWGWSWMDRWIAARPWESRVPVRASLKNGHSQQDCRVGKKLTSPTTKTNAKSISPNGKVASKARKLTNEASEKLNPRRSADKIQSVNRVKYITTF</sequence>
<dbReference type="CDD" id="cd23767">
    <property type="entry name" value="IQCD"/>
    <property type="match status" value="1"/>
</dbReference>
<keyword evidence="5" id="KW-1185">Reference proteome</keyword>
<feature type="compositionally biased region" description="Polar residues" evidence="3">
    <location>
        <begin position="253"/>
        <end position="266"/>
    </location>
</feature>
<dbReference type="GO" id="GO:0005516">
    <property type="term" value="F:calmodulin binding"/>
    <property type="evidence" value="ECO:0007669"/>
    <property type="project" value="UniProtKB-KW"/>
</dbReference>
<proteinExistence type="inferred from homology"/>
<dbReference type="InterPro" id="IPR000048">
    <property type="entry name" value="IQ_motif_EF-hand-BS"/>
</dbReference>
<evidence type="ECO:0000256" key="3">
    <source>
        <dbReference type="SAM" id="MobiDB-lite"/>
    </source>
</evidence>
<dbReference type="PANTHER" id="PTHR32295:SF93">
    <property type="entry name" value="PROTEIN IQ-DOMAIN 9"/>
    <property type="match status" value="1"/>
</dbReference>
<comment type="similarity">
    <text evidence="2">Belongs to the IQD family.</text>
</comment>
<feature type="region of interest" description="Disordered" evidence="3">
    <location>
        <begin position="241"/>
        <end position="290"/>
    </location>
</feature>
<evidence type="ECO:0008006" key="6">
    <source>
        <dbReference type="Google" id="ProtNLM"/>
    </source>
</evidence>
<gene>
    <name evidence="4" type="ORF">LIER_25042</name>
</gene>
<evidence type="ECO:0000256" key="2">
    <source>
        <dbReference type="ARBA" id="ARBA00024341"/>
    </source>
</evidence>
<dbReference type="Pfam" id="PF00612">
    <property type="entry name" value="IQ"/>
    <property type="match status" value="1"/>
</dbReference>
<dbReference type="AlphaFoldDB" id="A0AAV3R362"/>
<organism evidence="4 5">
    <name type="scientific">Lithospermum erythrorhizon</name>
    <name type="common">Purple gromwell</name>
    <name type="synonym">Lithospermum officinale var. erythrorhizon</name>
    <dbReference type="NCBI Taxonomy" id="34254"/>
    <lineage>
        <taxon>Eukaryota</taxon>
        <taxon>Viridiplantae</taxon>
        <taxon>Streptophyta</taxon>
        <taxon>Embryophyta</taxon>
        <taxon>Tracheophyta</taxon>
        <taxon>Spermatophyta</taxon>
        <taxon>Magnoliopsida</taxon>
        <taxon>eudicotyledons</taxon>
        <taxon>Gunneridae</taxon>
        <taxon>Pentapetalae</taxon>
        <taxon>asterids</taxon>
        <taxon>lamiids</taxon>
        <taxon>Boraginales</taxon>
        <taxon>Boraginaceae</taxon>
        <taxon>Boraginoideae</taxon>
        <taxon>Lithospermeae</taxon>
        <taxon>Lithospermum</taxon>
    </lineage>
</organism>
<feature type="compositionally biased region" description="Basic and acidic residues" evidence="3">
    <location>
        <begin position="277"/>
        <end position="290"/>
    </location>
</feature>
<dbReference type="PANTHER" id="PTHR32295">
    <property type="entry name" value="IQ-DOMAIN 5-RELATED"/>
    <property type="match status" value="1"/>
</dbReference>
<evidence type="ECO:0000256" key="1">
    <source>
        <dbReference type="ARBA" id="ARBA00022860"/>
    </source>
</evidence>
<name>A0AAV3R362_LITER</name>
<evidence type="ECO:0000313" key="4">
    <source>
        <dbReference type="EMBL" id="GAA0170872.1"/>
    </source>
</evidence>
<reference evidence="4 5" key="1">
    <citation type="submission" date="2024-01" db="EMBL/GenBank/DDBJ databases">
        <title>The complete chloroplast genome sequence of Lithospermum erythrorhizon: insights into the phylogenetic relationship among Boraginaceae species and the maternal lineages of purple gromwells.</title>
        <authorList>
            <person name="Okada T."/>
            <person name="Watanabe K."/>
        </authorList>
    </citation>
    <scope>NUCLEOTIDE SEQUENCE [LARGE SCALE GENOMIC DNA]</scope>
</reference>
<dbReference type="EMBL" id="BAABME010007434">
    <property type="protein sequence ID" value="GAA0170872.1"/>
    <property type="molecule type" value="Genomic_DNA"/>
</dbReference>
<keyword evidence="1" id="KW-0112">Calmodulin-binding</keyword>
<accession>A0AAV3R362</accession>
<comment type="caution">
    <text evidence="4">The sequence shown here is derived from an EMBL/GenBank/DDBJ whole genome shotgun (WGS) entry which is preliminary data.</text>
</comment>
<dbReference type="SMART" id="SM00015">
    <property type="entry name" value="IQ"/>
    <property type="match status" value="1"/>
</dbReference>
<protein>
    <recommendedName>
        <fullName evidence="6">Protein IQ-DOMAIN 1</fullName>
    </recommendedName>
</protein>
<dbReference type="PROSITE" id="PS50096">
    <property type="entry name" value="IQ"/>
    <property type="match status" value="1"/>
</dbReference>
<evidence type="ECO:0000313" key="5">
    <source>
        <dbReference type="Proteomes" id="UP001454036"/>
    </source>
</evidence>